<evidence type="ECO:0000313" key="2">
    <source>
        <dbReference type="Proteomes" id="UP001638806"/>
    </source>
</evidence>
<accession>A0ACC4DLM2</accession>
<proteinExistence type="predicted"/>
<reference evidence="1" key="1">
    <citation type="submission" date="2024-12" db="EMBL/GenBank/DDBJ databases">
        <title>Comparative genomics and development of molecular markers within Purpureocillium lilacinum and among Purpureocillium species.</title>
        <authorList>
            <person name="Yeh Z.-Y."/>
            <person name="Ni N.-T."/>
            <person name="Lo P.-H."/>
            <person name="Mushyakhwo K."/>
            <person name="Lin C.-F."/>
            <person name="Nai Y.-S."/>
        </authorList>
    </citation>
    <scope>NUCLEOTIDE SEQUENCE</scope>
    <source>
        <strain evidence="1">NCHU-NPUST-175</strain>
    </source>
</reference>
<gene>
    <name evidence="1" type="ORF">ACCO45_007855</name>
</gene>
<dbReference type="EMBL" id="JBGNUJ010000007">
    <property type="protein sequence ID" value="KAL3957277.1"/>
    <property type="molecule type" value="Genomic_DNA"/>
</dbReference>
<organism evidence="1 2">
    <name type="scientific">Purpureocillium lilacinum</name>
    <name type="common">Paecilomyces lilacinus</name>
    <dbReference type="NCBI Taxonomy" id="33203"/>
    <lineage>
        <taxon>Eukaryota</taxon>
        <taxon>Fungi</taxon>
        <taxon>Dikarya</taxon>
        <taxon>Ascomycota</taxon>
        <taxon>Pezizomycotina</taxon>
        <taxon>Sordariomycetes</taxon>
        <taxon>Hypocreomycetidae</taxon>
        <taxon>Hypocreales</taxon>
        <taxon>Ophiocordycipitaceae</taxon>
        <taxon>Purpureocillium</taxon>
    </lineage>
</organism>
<sequence>MRPDPALETWTRTTGYPRLVVSCEKCTPTVALVAEIPIMRLSRPKPAAIMDVRRGQVPPPRRAQGGGGLALSPAGCSVLEASFRGAALVPWL</sequence>
<keyword evidence="2" id="KW-1185">Reference proteome</keyword>
<name>A0ACC4DLM2_PURLI</name>
<comment type="caution">
    <text evidence="1">The sequence shown here is derived from an EMBL/GenBank/DDBJ whole genome shotgun (WGS) entry which is preliminary data.</text>
</comment>
<evidence type="ECO:0000313" key="1">
    <source>
        <dbReference type="EMBL" id="KAL3957277.1"/>
    </source>
</evidence>
<dbReference type="Proteomes" id="UP001638806">
    <property type="component" value="Unassembled WGS sequence"/>
</dbReference>
<protein>
    <submittedName>
        <fullName evidence="1">Uncharacterized protein</fullName>
    </submittedName>
</protein>